<dbReference type="GO" id="GO:0016887">
    <property type="term" value="F:ATP hydrolysis activity"/>
    <property type="evidence" value="ECO:0007669"/>
    <property type="project" value="InterPro"/>
</dbReference>
<reference evidence="14" key="1">
    <citation type="submission" date="2024-05" db="EMBL/GenBank/DDBJ databases">
        <authorList>
            <person name="Kim S."/>
            <person name="Heo J."/>
            <person name="Choi H."/>
            <person name="Choi Y."/>
            <person name="Kwon S.-W."/>
            <person name="Kim Y."/>
        </authorList>
    </citation>
    <scope>NUCLEOTIDE SEQUENCE</scope>
    <source>
        <strain evidence="14">KACC 23699</strain>
    </source>
</reference>
<keyword evidence="8 11" id="KW-0143">Chaperone</keyword>
<sequence>MDLKPTAKVAEALALAQRAAQTAGNPEITPDHLTSALIQLETAQADVLLQAAGTGAGHVLSQADARIRTLPTTTGATQPPTLGREAVAVLQQADTLMRAKGDSYLAGDLLLLALAETGHLAAIEKRGAKDMEAKIEALRGGRKVSSETPAEGGEALEKYGADLTQAARDGKLDPVIGRDSEIRRVVQVLSRRTKNNPVLIGEPGVGKTAVVEGLAQRIVDGDVPESLRDKRLISLDLAAMVAGAKYRGEFEERLKAVLEEIKASNGQVVTFIDELHTVVGAGAGEGAMDAGNMLKPLLARGELRMVGATTLDEYRQHIEKDPALERRFQQVFVGEPSVEDTIAILRGLKERYEAHHKVEIEDAALVAAASLSDRYISGRQLPDKAIDLVDEAASRLRMEIDSSPVEIDQLRRAVDRLRMEELHLVRETDEASVERLERLRKDLADRSEELAALNARWEAEKSGLNRVGELKSQIDEARSQADRLQREGDYEGASKLLYGDIPALEKALVSAQEAEGSRAVVLRENGGQAEELMVKERVGADDIAEVISAWTGIPAGRLLQGETEKLLSMESIIGSRLIGQATAVEAVSDAVRRSRAGLADPNRPTGSFLFLGPTGVGKTELAKSLADFLFDDERAMVRIDMSEYSERHSVARLIGAPPGYVGYEEGGQLTEAVRRRPYSVVLLDEVEKAHPETFDILLQVLDDGRLTDGQGRTVDFRNVILVMTSNLGSQFLIDPLLEDSAKREAVMGVVRASFKPEFLNRLDEVVIFDPLSSEELSHIVELQVRELAGRLVDRRISLEVTPAAREWLALTGYDPAYGARPLRRLVQKEIGDRLATAVLSGQVRDGQSVVIDRDPEDDHLVVRATA</sequence>
<keyword evidence="4 11" id="KW-0547">Nucleotide-binding</keyword>
<dbReference type="InterPro" id="IPR018368">
    <property type="entry name" value="ClpA/B_CS1"/>
</dbReference>
<evidence type="ECO:0000256" key="7">
    <source>
        <dbReference type="ARBA" id="ARBA00023054"/>
    </source>
</evidence>
<dbReference type="AlphaFoldDB" id="A0AAU7JXU3"/>
<dbReference type="SUPFAM" id="SSF81923">
    <property type="entry name" value="Double Clp-N motif"/>
    <property type="match status" value="1"/>
</dbReference>
<dbReference type="InterPro" id="IPR004176">
    <property type="entry name" value="Clp_R_N"/>
</dbReference>
<dbReference type="InterPro" id="IPR050130">
    <property type="entry name" value="ClpA_ClpB"/>
</dbReference>
<dbReference type="NCBIfam" id="TIGR03346">
    <property type="entry name" value="chaperone_ClpB"/>
    <property type="match status" value="1"/>
</dbReference>
<dbReference type="SUPFAM" id="SSF52540">
    <property type="entry name" value="P-loop containing nucleoside triphosphate hydrolases"/>
    <property type="match status" value="2"/>
</dbReference>
<dbReference type="Pfam" id="PF10431">
    <property type="entry name" value="ClpB_D2-small"/>
    <property type="match status" value="1"/>
</dbReference>
<dbReference type="CDD" id="cd19499">
    <property type="entry name" value="RecA-like_ClpB_Hsp104-like"/>
    <property type="match status" value="1"/>
</dbReference>
<feature type="domain" description="Clp R" evidence="13">
    <location>
        <begin position="1"/>
        <end position="141"/>
    </location>
</feature>
<dbReference type="FunFam" id="3.40.50.300:FF:000120">
    <property type="entry name" value="ATP-dependent chaperone ClpB"/>
    <property type="match status" value="1"/>
</dbReference>
<dbReference type="InterPro" id="IPR003593">
    <property type="entry name" value="AAA+_ATPase"/>
</dbReference>
<comment type="subcellular location">
    <subcellularLocation>
        <location evidence="1 12">Cytoplasm</location>
    </subcellularLocation>
</comment>
<comment type="function">
    <text evidence="12">Part of a stress-induced multi-chaperone system, it is involved in the recovery of the cell from heat-induced damage, in cooperation with DnaK, DnaJ and GrpE.</text>
</comment>
<dbReference type="SMART" id="SM01086">
    <property type="entry name" value="ClpB_D2-small"/>
    <property type="match status" value="1"/>
</dbReference>
<dbReference type="PANTHER" id="PTHR11638:SF18">
    <property type="entry name" value="HEAT SHOCK PROTEIN 104"/>
    <property type="match status" value="1"/>
</dbReference>
<dbReference type="GO" id="GO:0042026">
    <property type="term" value="P:protein refolding"/>
    <property type="evidence" value="ECO:0007669"/>
    <property type="project" value="UniProtKB-UniRule"/>
</dbReference>
<dbReference type="InterPro" id="IPR019489">
    <property type="entry name" value="Clp_ATPase_C"/>
</dbReference>
<dbReference type="InterPro" id="IPR027417">
    <property type="entry name" value="P-loop_NTPase"/>
</dbReference>
<evidence type="ECO:0000256" key="6">
    <source>
        <dbReference type="ARBA" id="ARBA00023016"/>
    </source>
</evidence>
<proteinExistence type="inferred from homology"/>
<dbReference type="InterPro" id="IPR041546">
    <property type="entry name" value="ClpA/ClpB_AAA_lid"/>
</dbReference>
<dbReference type="PRINTS" id="PR00300">
    <property type="entry name" value="CLPPROTEASEA"/>
</dbReference>
<dbReference type="InterPro" id="IPR028299">
    <property type="entry name" value="ClpA/B_CS2"/>
</dbReference>
<dbReference type="Pfam" id="PF02861">
    <property type="entry name" value="Clp_N"/>
    <property type="match status" value="1"/>
</dbReference>
<dbReference type="GO" id="GO:0005737">
    <property type="term" value="C:cytoplasm"/>
    <property type="evidence" value="ECO:0007669"/>
    <property type="project" value="UniProtKB-SubCell"/>
</dbReference>
<evidence type="ECO:0000256" key="2">
    <source>
        <dbReference type="ARBA" id="ARBA00008675"/>
    </source>
</evidence>
<gene>
    <name evidence="12 14" type="primary">clpB</name>
    <name evidence="14" type="ORF">ABEG17_07130</name>
</gene>
<dbReference type="InterPro" id="IPR003959">
    <property type="entry name" value="ATPase_AAA_core"/>
</dbReference>
<dbReference type="Pfam" id="PF07724">
    <property type="entry name" value="AAA_2"/>
    <property type="match status" value="1"/>
</dbReference>
<evidence type="ECO:0000259" key="13">
    <source>
        <dbReference type="PROSITE" id="PS51903"/>
    </source>
</evidence>
<keyword evidence="3 10" id="KW-0677">Repeat</keyword>
<feature type="coiled-coil region" evidence="12">
    <location>
        <begin position="407"/>
        <end position="487"/>
    </location>
</feature>
<keyword evidence="12" id="KW-0963">Cytoplasm</keyword>
<evidence type="ECO:0000256" key="11">
    <source>
        <dbReference type="RuleBase" id="RU004432"/>
    </source>
</evidence>
<dbReference type="FunFam" id="3.40.50.300:FF:000010">
    <property type="entry name" value="Chaperone clpB 1, putative"/>
    <property type="match status" value="1"/>
</dbReference>
<dbReference type="InterPro" id="IPR001270">
    <property type="entry name" value="ClpA/B"/>
</dbReference>
<keyword evidence="7 12" id="KW-0175">Coiled coil</keyword>
<dbReference type="Pfam" id="PF00004">
    <property type="entry name" value="AAA"/>
    <property type="match status" value="1"/>
</dbReference>
<dbReference type="PANTHER" id="PTHR11638">
    <property type="entry name" value="ATP-DEPENDENT CLP PROTEASE"/>
    <property type="match status" value="1"/>
</dbReference>
<dbReference type="PROSITE" id="PS00870">
    <property type="entry name" value="CLPAB_1"/>
    <property type="match status" value="1"/>
</dbReference>
<evidence type="ECO:0000256" key="5">
    <source>
        <dbReference type="ARBA" id="ARBA00022840"/>
    </source>
</evidence>
<evidence type="ECO:0000256" key="12">
    <source>
        <dbReference type="RuleBase" id="RU362034"/>
    </source>
</evidence>
<keyword evidence="5 11" id="KW-0067">ATP-binding</keyword>
<dbReference type="RefSeq" id="WP_406832586.1">
    <property type="nucleotide sequence ID" value="NZ_CP157483.1"/>
</dbReference>
<evidence type="ECO:0000313" key="14">
    <source>
        <dbReference type="EMBL" id="XBO45102.1"/>
    </source>
</evidence>
<evidence type="ECO:0000256" key="3">
    <source>
        <dbReference type="ARBA" id="ARBA00022737"/>
    </source>
</evidence>
<dbReference type="InterPro" id="IPR017730">
    <property type="entry name" value="Chaperonin_ClpB"/>
</dbReference>
<dbReference type="PROSITE" id="PS00871">
    <property type="entry name" value="CLPAB_2"/>
    <property type="match status" value="1"/>
</dbReference>
<evidence type="ECO:0000256" key="1">
    <source>
        <dbReference type="ARBA" id="ARBA00004496"/>
    </source>
</evidence>
<keyword evidence="6 12" id="KW-0346">Stress response</keyword>
<dbReference type="FunFam" id="1.10.8.60:FF:000017">
    <property type="entry name" value="ATP-dependent chaperone ClpB"/>
    <property type="match status" value="1"/>
</dbReference>
<organism evidence="14">
    <name type="scientific">Pedococcus sp. KACC 23699</name>
    <dbReference type="NCBI Taxonomy" id="3149228"/>
    <lineage>
        <taxon>Bacteria</taxon>
        <taxon>Bacillati</taxon>
        <taxon>Actinomycetota</taxon>
        <taxon>Actinomycetes</taxon>
        <taxon>Micrococcales</taxon>
        <taxon>Intrasporangiaceae</taxon>
        <taxon>Pedococcus</taxon>
    </lineage>
</organism>
<comment type="similarity">
    <text evidence="2 11">Belongs to the ClpA/ClpB family.</text>
</comment>
<dbReference type="PROSITE" id="PS51903">
    <property type="entry name" value="CLP_R"/>
    <property type="match status" value="1"/>
</dbReference>
<comment type="subunit">
    <text evidence="12">Homohexamer; The oligomerization is ATP-dependent.</text>
</comment>
<dbReference type="EMBL" id="CP157483">
    <property type="protein sequence ID" value="XBO45102.1"/>
    <property type="molecule type" value="Genomic_DNA"/>
</dbReference>
<evidence type="ECO:0000256" key="8">
    <source>
        <dbReference type="ARBA" id="ARBA00023186"/>
    </source>
</evidence>
<dbReference type="CDD" id="cd00009">
    <property type="entry name" value="AAA"/>
    <property type="match status" value="1"/>
</dbReference>
<evidence type="ECO:0000256" key="4">
    <source>
        <dbReference type="ARBA" id="ARBA00022741"/>
    </source>
</evidence>
<dbReference type="Gene3D" id="1.10.8.60">
    <property type="match status" value="1"/>
</dbReference>
<dbReference type="FunFam" id="3.40.50.300:FF:000025">
    <property type="entry name" value="ATP-dependent Clp protease subunit"/>
    <property type="match status" value="1"/>
</dbReference>
<accession>A0AAU7JXU3</accession>
<protein>
    <recommendedName>
        <fullName evidence="12">Chaperone protein ClpB</fullName>
    </recommendedName>
</protein>
<dbReference type="Pfam" id="PF17871">
    <property type="entry name" value="AAA_lid_9"/>
    <property type="match status" value="1"/>
</dbReference>
<comment type="subunit">
    <text evidence="9">Homohexamer. The oligomerization is ATP-dependent.</text>
</comment>
<evidence type="ECO:0000256" key="10">
    <source>
        <dbReference type="PROSITE-ProRule" id="PRU01251"/>
    </source>
</evidence>
<name>A0AAU7JXU3_9MICO</name>
<dbReference type="Gene3D" id="3.40.50.300">
    <property type="entry name" value="P-loop containing nucleotide triphosphate hydrolases"/>
    <property type="match status" value="3"/>
</dbReference>
<evidence type="ECO:0000256" key="9">
    <source>
        <dbReference type="ARBA" id="ARBA00026057"/>
    </source>
</evidence>
<dbReference type="GO" id="GO:0005524">
    <property type="term" value="F:ATP binding"/>
    <property type="evidence" value="ECO:0007669"/>
    <property type="project" value="UniProtKB-UniRule"/>
</dbReference>
<dbReference type="SMART" id="SM00382">
    <property type="entry name" value="AAA"/>
    <property type="match status" value="2"/>
</dbReference>
<dbReference type="InterPro" id="IPR036628">
    <property type="entry name" value="Clp_N_dom_sf"/>
</dbReference>
<dbReference type="GO" id="GO:0034605">
    <property type="term" value="P:cellular response to heat"/>
    <property type="evidence" value="ECO:0007669"/>
    <property type="project" value="TreeGrafter"/>
</dbReference>
<dbReference type="Gene3D" id="1.10.1780.10">
    <property type="entry name" value="Clp, N-terminal domain"/>
    <property type="match status" value="1"/>
</dbReference>